<dbReference type="AlphaFoldDB" id="A0A0F9PZ38"/>
<comment type="caution">
    <text evidence="1">The sequence shown here is derived from an EMBL/GenBank/DDBJ whole genome shotgun (WGS) entry which is preliminary data.</text>
</comment>
<organism evidence="1">
    <name type="scientific">marine sediment metagenome</name>
    <dbReference type="NCBI Taxonomy" id="412755"/>
    <lineage>
        <taxon>unclassified sequences</taxon>
        <taxon>metagenomes</taxon>
        <taxon>ecological metagenomes</taxon>
    </lineage>
</organism>
<gene>
    <name evidence="1" type="ORF">LCGC14_1157680</name>
</gene>
<protein>
    <submittedName>
        <fullName evidence="1">Uncharacterized protein</fullName>
    </submittedName>
</protein>
<sequence>MTKVNQAADVNLAAKLHPKGFTEMSGKMAAIVAYVLGEHWTDPEFAELHVTSDGFVLGRQVGDVGCNDWIGSVQDLDRNVSNLLRAAELTPEQCQNWEELYRRRVTDWRNGGGQDG</sequence>
<reference evidence="1" key="1">
    <citation type="journal article" date="2015" name="Nature">
        <title>Complex archaea that bridge the gap between prokaryotes and eukaryotes.</title>
        <authorList>
            <person name="Spang A."/>
            <person name="Saw J.H."/>
            <person name="Jorgensen S.L."/>
            <person name="Zaremba-Niedzwiedzka K."/>
            <person name="Martijn J."/>
            <person name="Lind A.E."/>
            <person name="van Eijk R."/>
            <person name="Schleper C."/>
            <person name="Guy L."/>
            <person name="Ettema T.J."/>
        </authorList>
    </citation>
    <scope>NUCLEOTIDE SEQUENCE</scope>
</reference>
<evidence type="ECO:0000313" key="1">
    <source>
        <dbReference type="EMBL" id="KKM98462.1"/>
    </source>
</evidence>
<dbReference type="EMBL" id="LAZR01005616">
    <property type="protein sequence ID" value="KKM98462.1"/>
    <property type="molecule type" value="Genomic_DNA"/>
</dbReference>
<name>A0A0F9PZ38_9ZZZZ</name>
<proteinExistence type="predicted"/>
<accession>A0A0F9PZ38</accession>